<evidence type="ECO:0000256" key="1">
    <source>
        <dbReference type="SAM" id="Phobius"/>
    </source>
</evidence>
<accession>A0A845L493</accession>
<dbReference type="OrthoDB" id="839718at2"/>
<keyword evidence="3" id="KW-1185">Reference proteome</keyword>
<keyword evidence="1" id="KW-0472">Membrane</keyword>
<evidence type="ECO:0000313" key="2">
    <source>
        <dbReference type="EMBL" id="MZP29999.1"/>
    </source>
</evidence>
<comment type="caution">
    <text evidence="2">The sequence shown here is derived from an EMBL/GenBank/DDBJ whole genome shotgun (WGS) entry which is preliminary data.</text>
</comment>
<feature type="transmembrane region" description="Helical" evidence="1">
    <location>
        <begin position="60"/>
        <end position="83"/>
    </location>
</feature>
<sequence>MGYDFWRKWLFGFGLAFTFFGILLAFFNQTPLFDFLFNNQVNPVFWSSFPLEEPLHDFQAWIYGVLGATCAGWGIFIAFLAVYPLAQREQWAIKCIFIGITLWFVIDTSISLIFHVIFNALFNVLLLMLIIVPLLMMRKELQLSEKSRHI</sequence>
<reference evidence="2 3" key="1">
    <citation type="submission" date="2020-01" db="EMBL/GenBank/DDBJ databases">
        <title>Whole-genome sequence of Heliobacterium undosum DSM 13378.</title>
        <authorList>
            <person name="Kyndt J.A."/>
            <person name="Meyer T.E."/>
        </authorList>
    </citation>
    <scope>NUCLEOTIDE SEQUENCE [LARGE SCALE GENOMIC DNA]</scope>
    <source>
        <strain evidence="2 3">DSM 13378</strain>
    </source>
</reference>
<feature type="non-terminal residue" evidence="2">
    <location>
        <position position="150"/>
    </location>
</feature>
<proteinExistence type="predicted"/>
<gene>
    <name evidence="2" type="ORF">GTO91_09810</name>
</gene>
<dbReference type="EMBL" id="WXEY01000008">
    <property type="protein sequence ID" value="MZP29999.1"/>
    <property type="molecule type" value="Genomic_DNA"/>
</dbReference>
<feature type="transmembrane region" description="Helical" evidence="1">
    <location>
        <begin position="9"/>
        <end position="27"/>
    </location>
</feature>
<evidence type="ECO:0000313" key="3">
    <source>
        <dbReference type="Proteomes" id="UP000463470"/>
    </source>
</evidence>
<protein>
    <submittedName>
        <fullName evidence="2">Uncharacterized protein</fullName>
    </submittedName>
</protein>
<dbReference type="AlphaFoldDB" id="A0A845L493"/>
<feature type="transmembrane region" description="Helical" evidence="1">
    <location>
        <begin position="120"/>
        <end position="137"/>
    </location>
</feature>
<organism evidence="2 3">
    <name type="scientific">Heliomicrobium undosum</name>
    <dbReference type="NCBI Taxonomy" id="121734"/>
    <lineage>
        <taxon>Bacteria</taxon>
        <taxon>Bacillati</taxon>
        <taxon>Bacillota</taxon>
        <taxon>Clostridia</taxon>
        <taxon>Eubacteriales</taxon>
        <taxon>Heliobacteriaceae</taxon>
        <taxon>Heliomicrobium</taxon>
    </lineage>
</organism>
<name>A0A845L493_9FIRM</name>
<keyword evidence="1" id="KW-0812">Transmembrane</keyword>
<keyword evidence="1" id="KW-1133">Transmembrane helix</keyword>
<feature type="transmembrane region" description="Helical" evidence="1">
    <location>
        <begin position="95"/>
        <end position="114"/>
    </location>
</feature>
<dbReference type="Proteomes" id="UP000463470">
    <property type="component" value="Unassembled WGS sequence"/>
</dbReference>
<dbReference type="RefSeq" id="WP_161258427.1">
    <property type="nucleotide sequence ID" value="NZ_WXEY01000008.1"/>
</dbReference>